<dbReference type="SUPFAM" id="SSF51569">
    <property type="entry name" value="Aldolase"/>
    <property type="match status" value="1"/>
</dbReference>
<keyword evidence="4" id="KW-1185">Reference proteome</keyword>
<dbReference type="Proteomes" id="UP000317722">
    <property type="component" value="Unassembled WGS sequence"/>
</dbReference>
<evidence type="ECO:0000313" key="4">
    <source>
        <dbReference type="Proteomes" id="UP000317722"/>
    </source>
</evidence>
<dbReference type="InterPro" id="IPR011343">
    <property type="entry name" value="DeoC"/>
</dbReference>
<dbReference type="GO" id="GO:0004139">
    <property type="term" value="F:deoxyribose-phosphate aldolase activity"/>
    <property type="evidence" value="ECO:0007669"/>
    <property type="project" value="InterPro"/>
</dbReference>
<evidence type="ECO:0000313" key="3">
    <source>
        <dbReference type="EMBL" id="TPG13437.1"/>
    </source>
</evidence>
<protein>
    <submittedName>
        <fullName evidence="3">Uncharacterized protein</fullName>
    </submittedName>
</protein>
<dbReference type="PANTHER" id="PTHR10889">
    <property type="entry name" value="DEOXYRIBOSE-PHOSPHATE ALDOLASE"/>
    <property type="match status" value="1"/>
</dbReference>
<dbReference type="GO" id="GO:0005737">
    <property type="term" value="C:cytoplasm"/>
    <property type="evidence" value="ECO:0007669"/>
    <property type="project" value="InterPro"/>
</dbReference>
<proteinExistence type="predicted"/>
<dbReference type="SMART" id="SM01133">
    <property type="entry name" value="DeoC"/>
    <property type="match status" value="1"/>
</dbReference>
<dbReference type="GO" id="GO:0016052">
    <property type="term" value="P:carbohydrate catabolic process"/>
    <property type="evidence" value="ECO:0007669"/>
    <property type="project" value="TreeGrafter"/>
</dbReference>
<dbReference type="InterPro" id="IPR013785">
    <property type="entry name" value="Aldolase_TIM"/>
</dbReference>
<dbReference type="RefSeq" id="WP_140743694.1">
    <property type="nucleotide sequence ID" value="NZ_RCZM01000007.1"/>
</dbReference>
<gene>
    <name evidence="3" type="ORF">EAH86_19115</name>
</gene>
<name>A0A502CJP3_9MICO</name>
<dbReference type="EMBL" id="RCZM01000007">
    <property type="protein sequence ID" value="TPG13437.1"/>
    <property type="molecule type" value="Genomic_DNA"/>
</dbReference>
<keyword evidence="2" id="KW-0704">Schiff base</keyword>
<organism evidence="3 4">
    <name type="scientific">Pedococcus bigeumensis</name>
    <dbReference type="NCBI Taxonomy" id="433644"/>
    <lineage>
        <taxon>Bacteria</taxon>
        <taxon>Bacillati</taxon>
        <taxon>Actinomycetota</taxon>
        <taxon>Actinomycetes</taxon>
        <taxon>Micrococcales</taxon>
        <taxon>Intrasporangiaceae</taxon>
        <taxon>Pedococcus</taxon>
    </lineage>
</organism>
<dbReference type="AlphaFoldDB" id="A0A502CJP3"/>
<accession>A0A502CJP3</accession>
<dbReference type="OrthoDB" id="4867258at2"/>
<dbReference type="GO" id="GO:0009264">
    <property type="term" value="P:deoxyribonucleotide catabolic process"/>
    <property type="evidence" value="ECO:0007669"/>
    <property type="project" value="InterPro"/>
</dbReference>
<dbReference type="CDD" id="cd00945">
    <property type="entry name" value="Aldolase_Class_I"/>
    <property type="match status" value="1"/>
</dbReference>
<dbReference type="InterPro" id="IPR002915">
    <property type="entry name" value="DeoC/FbaB/LacD_aldolase"/>
</dbReference>
<sequence length="238" mass="25087">MLTQESLAASLEHRLYGLEVDQGQLKRGCDYAGEVGLAAVLCRPDHVATAARRLTGTGVAAVTTLAFHDSTRQQDPADLALEALELVSAGASEVGLIVAPGLNGEGCLNLIREQIQAVVEAVAPQHRKVRVLLNTTDASNDQIRACTALVGAAGPTLVQGGSFHGDRATYSQIEAMRDALPTDVLLKWTQPVKSVEMLLVCMALGVNRFNGDIPALLTAAKRSAQLGPLMLPINGVDF</sequence>
<reference evidence="3 4" key="1">
    <citation type="journal article" date="2019" name="Environ. Microbiol.">
        <title>Species interactions and distinct microbial communities in high Arctic permafrost affected cryosols are associated with the CH4 and CO2 gas fluxes.</title>
        <authorList>
            <person name="Altshuler I."/>
            <person name="Hamel J."/>
            <person name="Turney S."/>
            <person name="Magnuson E."/>
            <person name="Levesque R."/>
            <person name="Greer C."/>
            <person name="Whyte L.G."/>
        </authorList>
    </citation>
    <scope>NUCLEOTIDE SEQUENCE [LARGE SCALE GENOMIC DNA]</scope>
    <source>
        <strain evidence="3 4">S9.3A</strain>
    </source>
</reference>
<dbReference type="Gene3D" id="3.20.20.70">
    <property type="entry name" value="Aldolase class I"/>
    <property type="match status" value="1"/>
</dbReference>
<evidence type="ECO:0000256" key="2">
    <source>
        <dbReference type="ARBA" id="ARBA00023270"/>
    </source>
</evidence>
<evidence type="ECO:0000256" key="1">
    <source>
        <dbReference type="ARBA" id="ARBA00022490"/>
    </source>
</evidence>
<comment type="caution">
    <text evidence="3">The sequence shown here is derived from an EMBL/GenBank/DDBJ whole genome shotgun (WGS) entry which is preliminary data.</text>
</comment>
<keyword evidence="1" id="KW-0963">Cytoplasm</keyword>
<dbReference type="PANTHER" id="PTHR10889:SF1">
    <property type="entry name" value="DEOXYRIBOSE-PHOSPHATE ALDOLASE"/>
    <property type="match status" value="1"/>
</dbReference>